<evidence type="ECO:0000256" key="11">
    <source>
        <dbReference type="ARBA" id="ARBA00023224"/>
    </source>
</evidence>
<dbReference type="Proteomes" id="UP001374579">
    <property type="component" value="Unassembled WGS sequence"/>
</dbReference>
<evidence type="ECO:0000256" key="5">
    <source>
        <dbReference type="ARBA" id="ARBA00022692"/>
    </source>
</evidence>
<dbReference type="Gene3D" id="1.20.1070.10">
    <property type="entry name" value="Rhodopsin 7-helix transmembrane proteins"/>
    <property type="match status" value="1"/>
</dbReference>
<dbReference type="PROSITE" id="PS50038">
    <property type="entry name" value="FZ"/>
    <property type="match status" value="1"/>
</dbReference>
<dbReference type="EMBL" id="JBAMIC010000004">
    <property type="protein sequence ID" value="KAK7107402.1"/>
    <property type="molecule type" value="Genomic_DNA"/>
</dbReference>
<keyword evidence="10" id="KW-0675">Receptor</keyword>
<feature type="disulfide bond" evidence="12">
    <location>
        <begin position="143"/>
        <end position="189"/>
    </location>
</feature>
<comment type="caution">
    <text evidence="17">The sequence shown here is derived from an EMBL/GenBank/DDBJ whole genome shotgun (WGS) entry which is preliminary data.</text>
</comment>
<accession>A0AAN9GGD0</accession>
<feature type="domain" description="G-protein coupled receptors family 2 profile 2" evidence="16">
    <location>
        <begin position="345"/>
        <end position="653"/>
    </location>
</feature>
<feature type="compositionally biased region" description="Gly residues" evidence="13">
    <location>
        <begin position="671"/>
        <end position="688"/>
    </location>
</feature>
<dbReference type="FunFam" id="1.20.1070.10:FF:000020">
    <property type="entry name" value="Frizzled class receptor 10"/>
    <property type="match status" value="1"/>
</dbReference>
<sequence length="720" mass="79541">MRPPTADQSNSGEGSSRWPRGCGSSAGGGNATLSFIHQHDVTRDGYGYRYYTTTYSPQCSNGNRQSVTMTTTPQCSNGNGQSVTMTTTRSSRRMVRSPRLPRSVTVVMVTLCVAMVTATGVSGLNLDHPHMAGRCEPVTIPMCLDMRYNMTRMPNLVGHTNQKDAAIQVHEFIPLVQIGCSRFLKFFLCSLYAPMCTEMVEETMIITACRSMCLEVKSKCEPILQRFNFPWPSMLSCDKLPEKSDARSNLCMEAPSVTDEPEYVPGTLGVNLEENVDWKQLFKEGFNLGTRTSTEPAKKKEVGGKKEAETCPPRFVHVDKIEGNNTCAPRCDVDVFFRKEDKHFAKVWMIVWASLCCLSTTMTVLTFVIDTSRFKYPERPIIFLSMCYAIYSVAFMIRAVTGPEAISCDKGRDGSEFLIQEGLESTWCIIVFLVLYFFGMASSIWWVILTLTWFLAAGRKWGAEAIEALSSYFHLAAWAIPAIQTIVILTMRRVDGDELTGMCYVGNQDIGALTGFVLTPLIIYLIVGTIFILAGFVALFRIRSNLKQEGGGGPNIRKLEKLMAKIGVFSVLYTVPATCVIGCYFYERMNFDRWQQEARRRPCVPEEGGGGKGDCPLDQSIPTVEVYMLKIFMSLVVGITSGMWIWSSKTVASWKHFCSGRFKRRKASHGPGSGAGGGGGASGGGGGSPHYNASYHPAPVVILKSQHGHKHLPKVAGSRV</sequence>
<evidence type="ECO:0000256" key="9">
    <source>
        <dbReference type="ARBA" id="ARBA00023157"/>
    </source>
</evidence>
<keyword evidence="18" id="KW-1185">Reference proteome</keyword>
<feature type="disulfide bond" evidence="12">
    <location>
        <begin position="135"/>
        <end position="196"/>
    </location>
</feature>
<keyword evidence="6 14" id="KW-1133">Transmembrane helix</keyword>
<feature type="compositionally biased region" description="Polar residues" evidence="13">
    <location>
        <begin position="71"/>
        <end position="81"/>
    </location>
</feature>
<keyword evidence="7" id="KW-0297">G-protein coupled receptor</keyword>
<keyword evidence="9 12" id="KW-1015">Disulfide bond</keyword>
<dbReference type="InterPro" id="IPR015526">
    <property type="entry name" value="Frizzled/SFRP"/>
</dbReference>
<feature type="transmembrane region" description="Helical" evidence="14">
    <location>
        <begin position="103"/>
        <end position="124"/>
    </location>
</feature>
<dbReference type="InterPro" id="IPR017981">
    <property type="entry name" value="GPCR_2-like_7TM"/>
</dbReference>
<evidence type="ECO:0000313" key="18">
    <source>
        <dbReference type="Proteomes" id="UP001374579"/>
    </source>
</evidence>
<feature type="transmembrane region" description="Helical" evidence="14">
    <location>
        <begin position="562"/>
        <end position="587"/>
    </location>
</feature>
<dbReference type="SMART" id="SM00063">
    <property type="entry name" value="FRI"/>
    <property type="match status" value="1"/>
</dbReference>
<feature type="transmembrane region" description="Helical" evidence="14">
    <location>
        <begin position="521"/>
        <end position="542"/>
    </location>
</feature>
<dbReference type="AlphaFoldDB" id="A0AAN9GGD0"/>
<name>A0AAN9GGD0_9CAEN</name>
<evidence type="ECO:0000256" key="4">
    <source>
        <dbReference type="ARBA" id="ARBA00022475"/>
    </source>
</evidence>
<dbReference type="InterPro" id="IPR000539">
    <property type="entry name" value="Frizzled/Smoothened_7TM"/>
</dbReference>
<dbReference type="GO" id="GO:0060070">
    <property type="term" value="P:canonical Wnt signaling pathway"/>
    <property type="evidence" value="ECO:0007669"/>
    <property type="project" value="TreeGrafter"/>
</dbReference>
<dbReference type="SUPFAM" id="SSF63501">
    <property type="entry name" value="Frizzled cysteine-rich domain"/>
    <property type="match status" value="1"/>
</dbReference>
<feature type="transmembrane region" description="Helical" evidence="14">
    <location>
        <begin position="627"/>
        <end position="646"/>
    </location>
</feature>
<evidence type="ECO:0000256" key="10">
    <source>
        <dbReference type="ARBA" id="ARBA00023170"/>
    </source>
</evidence>
<evidence type="ECO:0000256" key="7">
    <source>
        <dbReference type="ARBA" id="ARBA00023040"/>
    </source>
</evidence>
<feature type="domain" description="FZ" evidence="15">
    <location>
        <begin position="130"/>
        <end position="254"/>
    </location>
</feature>
<dbReference type="GO" id="GO:0005615">
    <property type="term" value="C:extracellular space"/>
    <property type="evidence" value="ECO:0007669"/>
    <property type="project" value="TreeGrafter"/>
</dbReference>
<organism evidence="17 18">
    <name type="scientific">Littorina saxatilis</name>
    <dbReference type="NCBI Taxonomy" id="31220"/>
    <lineage>
        <taxon>Eukaryota</taxon>
        <taxon>Metazoa</taxon>
        <taxon>Spiralia</taxon>
        <taxon>Lophotrochozoa</taxon>
        <taxon>Mollusca</taxon>
        <taxon>Gastropoda</taxon>
        <taxon>Caenogastropoda</taxon>
        <taxon>Littorinimorpha</taxon>
        <taxon>Littorinoidea</taxon>
        <taxon>Littorinidae</taxon>
        <taxon>Littorina</taxon>
    </lineage>
</organism>
<dbReference type="PANTHER" id="PTHR11309">
    <property type="entry name" value="FRIZZLED"/>
    <property type="match status" value="1"/>
</dbReference>
<dbReference type="SMART" id="SM01330">
    <property type="entry name" value="Frizzled"/>
    <property type="match status" value="1"/>
</dbReference>
<evidence type="ECO:0000259" key="15">
    <source>
        <dbReference type="PROSITE" id="PS50038"/>
    </source>
</evidence>
<reference evidence="17 18" key="1">
    <citation type="submission" date="2024-02" db="EMBL/GenBank/DDBJ databases">
        <title>Chromosome-scale genome assembly of the rough periwinkle Littorina saxatilis.</title>
        <authorList>
            <person name="De Jode A."/>
            <person name="Faria R."/>
            <person name="Formenti G."/>
            <person name="Sims Y."/>
            <person name="Smith T.P."/>
            <person name="Tracey A."/>
            <person name="Wood J.M.D."/>
            <person name="Zagrodzka Z.B."/>
            <person name="Johannesson K."/>
            <person name="Butlin R.K."/>
            <person name="Leder E.H."/>
        </authorList>
    </citation>
    <scope>NUCLEOTIDE SEQUENCE [LARGE SCALE GENOMIC DNA]</scope>
    <source>
        <strain evidence="17">Snail1</strain>
        <tissue evidence="17">Muscle</tissue>
    </source>
</reference>
<evidence type="ECO:0000256" key="3">
    <source>
        <dbReference type="ARBA" id="ARBA00022473"/>
    </source>
</evidence>
<feature type="compositionally biased region" description="Polar residues" evidence="13">
    <location>
        <begin position="1"/>
        <end position="14"/>
    </location>
</feature>
<dbReference type="GO" id="GO:0035567">
    <property type="term" value="P:non-canonical Wnt signaling pathway"/>
    <property type="evidence" value="ECO:0007669"/>
    <property type="project" value="TreeGrafter"/>
</dbReference>
<dbReference type="GO" id="GO:0005886">
    <property type="term" value="C:plasma membrane"/>
    <property type="evidence" value="ECO:0007669"/>
    <property type="project" value="UniProtKB-SubCell"/>
</dbReference>
<keyword evidence="11" id="KW-0807">Transducer</keyword>
<dbReference type="Gene3D" id="1.10.2000.10">
    <property type="entry name" value="Frizzled cysteine-rich domain"/>
    <property type="match status" value="1"/>
</dbReference>
<evidence type="ECO:0000313" key="17">
    <source>
        <dbReference type="EMBL" id="KAK7107402.1"/>
    </source>
</evidence>
<protein>
    <submittedName>
        <fullName evidence="17">Uncharacterized protein</fullName>
    </submittedName>
</protein>
<comment type="subcellular location">
    <subcellularLocation>
        <location evidence="1">Cell membrane</location>
        <topology evidence="1">Multi-pass membrane protein</topology>
    </subcellularLocation>
</comment>
<gene>
    <name evidence="17" type="ORF">V1264_015339</name>
</gene>
<feature type="region of interest" description="Disordered" evidence="13">
    <location>
        <begin position="1"/>
        <end position="24"/>
    </location>
</feature>
<evidence type="ECO:0000256" key="13">
    <source>
        <dbReference type="SAM" id="MobiDB-lite"/>
    </source>
</evidence>
<feature type="region of interest" description="Disordered" evidence="13">
    <location>
        <begin position="71"/>
        <end position="97"/>
    </location>
</feature>
<evidence type="ECO:0000259" key="16">
    <source>
        <dbReference type="PROSITE" id="PS50261"/>
    </source>
</evidence>
<feature type="transmembrane region" description="Helical" evidence="14">
    <location>
        <begin position="469"/>
        <end position="491"/>
    </location>
</feature>
<feature type="disulfide bond" evidence="12">
    <location>
        <begin position="213"/>
        <end position="237"/>
    </location>
</feature>
<dbReference type="CDD" id="cd15909">
    <property type="entry name" value="7tmF_FZD4_9_10-like"/>
    <property type="match status" value="1"/>
</dbReference>
<feature type="transmembrane region" description="Helical" evidence="14">
    <location>
        <begin position="381"/>
        <end position="400"/>
    </location>
</feature>
<evidence type="ECO:0000256" key="14">
    <source>
        <dbReference type="SAM" id="Phobius"/>
    </source>
</evidence>
<comment type="caution">
    <text evidence="12">Lacks conserved residue(s) required for the propagation of feature annotation.</text>
</comment>
<evidence type="ECO:0000256" key="2">
    <source>
        <dbReference type="ARBA" id="ARBA00008077"/>
    </source>
</evidence>
<dbReference type="InterPro" id="IPR020067">
    <property type="entry name" value="Frizzled_dom"/>
</dbReference>
<dbReference type="GO" id="GO:0004930">
    <property type="term" value="F:G protein-coupled receptor activity"/>
    <property type="evidence" value="ECO:0007669"/>
    <property type="project" value="UniProtKB-KW"/>
</dbReference>
<dbReference type="GO" id="GO:0017147">
    <property type="term" value="F:Wnt-protein binding"/>
    <property type="evidence" value="ECO:0007669"/>
    <property type="project" value="TreeGrafter"/>
</dbReference>
<evidence type="ECO:0000256" key="12">
    <source>
        <dbReference type="PROSITE-ProRule" id="PRU00090"/>
    </source>
</evidence>
<keyword evidence="5 14" id="KW-0812">Transmembrane</keyword>
<dbReference type="PROSITE" id="PS50261">
    <property type="entry name" value="G_PROTEIN_RECEP_F2_4"/>
    <property type="match status" value="1"/>
</dbReference>
<evidence type="ECO:0000256" key="1">
    <source>
        <dbReference type="ARBA" id="ARBA00004651"/>
    </source>
</evidence>
<dbReference type="PRINTS" id="PR00489">
    <property type="entry name" value="FRIZZLED"/>
</dbReference>
<keyword evidence="8 14" id="KW-0472">Membrane</keyword>
<keyword evidence="3" id="KW-0217">Developmental protein</keyword>
<feature type="transmembrane region" description="Helical" evidence="14">
    <location>
        <begin position="429"/>
        <end position="457"/>
    </location>
</feature>
<feature type="transmembrane region" description="Helical" evidence="14">
    <location>
        <begin position="347"/>
        <end position="369"/>
    </location>
</feature>
<keyword evidence="4" id="KW-1003">Cell membrane</keyword>
<comment type="similarity">
    <text evidence="2">Belongs to the G-protein coupled receptor Fz/Smo family.</text>
</comment>
<feature type="region of interest" description="Disordered" evidence="13">
    <location>
        <begin position="666"/>
        <end position="690"/>
    </location>
</feature>
<dbReference type="Pfam" id="PF01392">
    <property type="entry name" value="Fz"/>
    <property type="match status" value="1"/>
</dbReference>
<evidence type="ECO:0000256" key="8">
    <source>
        <dbReference type="ARBA" id="ARBA00023136"/>
    </source>
</evidence>
<proteinExistence type="inferred from homology"/>
<dbReference type="PANTHER" id="PTHR11309:SF99">
    <property type="entry name" value="FRIZZLED-4"/>
    <property type="match status" value="1"/>
</dbReference>
<dbReference type="Pfam" id="PF01534">
    <property type="entry name" value="Frizzled"/>
    <property type="match status" value="1"/>
</dbReference>
<dbReference type="InterPro" id="IPR036790">
    <property type="entry name" value="Frizzled_dom_sf"/>
</dbReference>
<evidence type="ECO:0000256" key="6">
    <source>
        <dbReference type="ARBA" id="ARBA00022989"/>
    </source>
</evidence>